<dbReference type="EC" id="2.7.7.-" evidence="2"/>
<dbReference type="Pfam" id="PF00899">
    <property type="entry name" value="ThiF"/>
    <property type="match status" value="1"/>
</dbReference>
<dbReference type="InterPro" id="IPR045886">
    <property type="entry name" value="ThiF/MoeB/HesA"/>
</dbReference>
<dbReference type="InterPro" id="IPR000594">
    <property type="entry name" value="ThiF_NAD_FAD-bd"/>
</dbReference>
<evidence type="ECO:0000259" key="1">
    <source>
        <dbReference type="Pfam" id="PF00899"/>
    </source>
</evidence>
<keyword evidence="3" id="KW-1185">Reference proteome</keyword>
<dbReference type="Gene3D" id="3.40.50.720">
    <property type="entry name" value="NAD(P)-binding Rossmann-like Domain"/>
    <property type="match status" value="1"/>
</dbReference>
<organism evidence="2 3">
    <name type="scientific">Candidatus Lokiarchaeum ossiferum</name>
    <dbReference type="NCBI Taxonomy" id="2951803"/>
    <lineage>
        <taxon>Archaea</taxon>
        <taxon>Promethearchaeati</taxon>
        <taxon>Promethearchaeota</taxon>
        <taxon>Promethearchaeia</taxon>
        <taxon>Promethearchaeales</taxon>
        <taxon>Promethearchaeaceae</taxon>
        <taxon>Candidatus Lokiarchaeum</taxon>
    </lineage>
</organism>
<dbReference type="GO" id="GO:0016779">
    <property type="term" value="F:nucleotidyltransferase activity"/>
    <property type="evidence" value="ECO:0007669"/>
    <property type="project" value="UniProtKB-KW"/>
</dbReference>
<dbReference type="PANTHER" id="PTHR10953:SF102">
    <property type="entry name" value="ADENYLYLTRANSFERASE AND SULFURTRANSFERASE MOCS3"/>
    <property type="match status" value="1"/>
</dbReference>
<gene>
    <name evidence="2" type="ORF">NEF87_000358</name>
</gene>
<accession>A0ABY6HL81</accession>
<evidence type="ECO:0000313" key="3">
    <source>
        <dbReference type="Proteomes" id="UP001208689"/>
    </source>
</evidence>
<name>A0ABY6HL81_9ARCH</name>
<dbReference type="PANTHER" id="PTHR10953">
    <property type="entry name" value="UBIQUITIN-ACTIVATING ENZYME E1"/>
    <property type="match status" value="1"/>
</dbReference>
<reference evidence="2" key="1">
    <citation type="submission" date="2022-09" db="EMBL/GenBank/DDBJ databases">
        <title>Actin cytoskeleton and complex cell architecture in an #Asgard archaeon.</title>
        <authorList>
            <person name="Ponce Toledo R.I."/>
            <person name="Schleper C."/>
            <person name="Rodrigues Oliveira T."/>
            <person name="Wollweber F."/>
            <person name="Xu J."/>
            <person name="Rittmann S."/>
            <person name="Klingl A."/>
            <person name="Pilhofer M."/>
        </authorList>
    </citation>
    <scope>NUCLEOTIDE SEQUENCE</scope>
    <source>
        <strain evidence="2">B-35</strain>
    </source>
</reference>
<dbReference type="InterPro" id="IPR035985">
    <property type="entry name" value="Ubiquitin-activating_enz"/>
</dbReference>
<evidence type="ECO:0000313" key="2">
    <source>
        <dbReference type="EMBL" id="UYP44073.1"/>
    </source>
</evidence>
<keyword evidence="2" id="KW-0808">Transferase</keyword>
<keyword evidence="2" id="KW-0548">Nucleotidyltransferase</keyword>
<feature type="domain" description="THIF-type NAD/FAD binding fold" evidence="1">
    <location>
        <begin position="22"/>
        <end position="256"/>
    </location>
</feature>
<dbReference type="EMBL" id="CP104013">
    <property type="protein sequence ID" value="UYP44073.1"/>
    <property type="molecule type" value="Genomic_DNA"/>
</dbReference>
<dbReference type="CDD" id="cd00757">
    <property type="entry name" value="ThiF_MoeB_HesA_family"/>
    <property type="match status" value="1"/>
</dbReference>
<dbReference type="SUPFAM" id="SSF69572">
    <property type="entry name" value="Activating enzymes of the ubiquitin-like proteins"/>
    <property type="match status" value="1"/>
</dbReference>
<dbReference type="Proteomes" id="UP001208689">
    <property type="component" value="Chromosome"/>
</dbReference>
<protein>
    <submittedName>
        <fullName evidence="2">SAMP-activating enzyme E1</fullName>
        <ecNumber evidence="2">2.7.7.-</ecNumber>
    </submittedName>
</protein>
<proteinExistence type="predicted"/>
<sequence length="285" mass="31525">MVKKEKLTLEKNTLTMDQIERYSRQILLREVGSKGTKALLSSTVAIVGAGGLGCPIAQMLASMGVGTLKLIDGDHVELTNLPRQPMHYTSDIGKFKVDSLMEKIGDMNPDVRVIPIKKFLDKDNIQGILEGCDYVLDASDNIATKFLINDACIYHGIPFTIAGVVQWFGQIISVVPGKTTCYRCIFRNIYELDESTSCSGVGVMGTIPNFAGVLQANECIKSLLGIPLKYIDGMFSFDLLMSSFDFINIYRDKTCKACSDPQFAYYKSEDYGETLNKVQTKKCSL</sequence>